<organism evidence="1 2">
    <name type="scientific">Geothermobacter hydrogeniphilus</name>
    <dbReference type="NCBI Taxonomy" id="1969733"/>
    <lineage>
        <taxon>Bacteria</taxon>
        <taxon>Pseudomonadati</taxon>
        <taxon>Thermodesulfobacteriota</taxon>
        <taxon>Desulfuromonadia</taxon>
        <taxon>Desulfuromonadales</taxon>
        <taxon>Geothermobacteraceae</taxon>
        <taxon>Geothermobacter</taxon>
    </lineage>
</organism>
<gene>
    <name evidence="1" type="ORF">B5V00_04330</name>
</gene>
<proteinExistence type="predicted"/>
<evidence type="ECO:0000313" key="2">
    <source>
        <dbReference type="Proteomes" id="UP000193136"/>
    </source>
</evidence>
<sequence length="154" mass="18550">MILNYQNFYEEIETFETFPEKITEVTTECFKRVFGCEMARTSKNIVYIWRAEKRIKRLKGESDIIYIGQTKQSFRDRHYKYANIHANSKANKLKFQYIITNFKSISITVANFIKYGETLQKAEGQLLWWYFQNHCEFPPKNYTQTKIRNNTIII</sequence>
<dbReference type="AlphaFoldDB" id="A0A1X0YBM2"/>
<comment type="caution">
    <text evidence="1">The sequence shown here is derived from an EMBL/GenBank/DDBJ whole genome shotgun (WGS) entry which is preliminary data.</text>
</comment>
<dbReference type="Proteomes" id="UP000193136">
    <property type="component" value="Unassembled WGS sequence"/>
</dbReference>
<keyword evidence="2" id="KW-1185">Reference proteome</keyword>
<protein>
    <recommendedName>
        <fullName evidence="3">GIY-YIG domain-containing protein</fullName>
    </recommendedName>
</protein>
<accession>A0A1X0YBM2</accession>
<evidence type="ECO:0008006" key="3">
    <source>
        <dbReference type="Google" id="ProtNLM"/>
    </source>
</evidence>
<reference evidence="1 2" key="1">
    <citation type="submission" date="2017-03" db="EMBL/GenBank/DDBJ databases">
        <title>Genome sequence of Geothermobacter sp. EPR-M, Deep-Sea Iron Reducer.</title>
        <authorList>
            <person name="Tully B."/>
            <person name="Savalia P."/>
            <person name="Abuyen K."/>
            <person name="Baughan C."/>
            <person name="Romero E."/>
            <person name="Ronkowski C."/>
            <person name="Torres B."/>
            <person name="Tremblay J."/>
            <person name="Trujillo A."/>
            <person name="Tyler M."/>
            <person name="Perez-Rodriguez I."/>
            <person name="Amend J."/>
        </authorList>
    </citation>
    <scope>NUCLEOTIDE SEQUENCE [LARGE SCALE GENOMIC DNA]</scope>
    <source>
        <strain evidence="1 2">EPR-M</strain>
    </source>
</reference>
<evidence type="ECO:0000313" key="1">
    <source>
        <dbReference type="EMBL" id="ORJ62517.1"/>
    </source>
</evidence>
<dbReference type="EMBL" id="NAAD01000003">
    <property type="protein sequence ID" value="ORJ62517.1"/>
    <property type="molecule type" value="Genomic_DNA"/>
</dbReference>
<name>A0A1X0YBM2_9BACT</name>